<accession>A0A7C8I5C3</accession>
<evidence type="ECO:0000313" key="3">
    <source>
        <dbReference type="EMBL" id="KAF2868551.1"/>
    </source>
</evidence>
<feature type="domain" description="Aminoglycoside phosphotransferase" evidence="2">
    <location>
        <begin position="350"/>
        <end position="389"/>
    </location>
</feature>
<feature type="region of interest" description="Disordered" evidence="1">
    <location>
        <begin position="39"/>
        <end position="64"/>
    </location>
</feature>
<dbReference type="InterPro" id="IPR002575">
    <property type="entry name" value="Aminoglycoside_PTrfase"/>
</dbReference>
<dbReference type="Proteomes" id="UP000481861">
    <property type="component" value="Unassembled WGS sequence"/>
</dbReference>
<keyword evidence="4" id="KW-1185">Reference proteome</keyword>
<gene>
    <name evidence="3" type="ORF">BDV95DRAFT_500155</name>
</gene>
<name>A0A7C8I5C3_9PLEO</name>
<dbReference type="PANTHER" id="PTHR21310">
    <property type="entry name" value="AMINOGLYCOSIDE PHOSPHOTRANSFERASE-RELATED-RELATED"/>
    <property type="match status" value="1"/>
</dbReference>
<dbReference type="Pfam" id="PF01636">
    <property type="entry name" value="APH"/>
    <property type="match status" value="1"/>
</dbReference>
<feature type="compositionally biased region" description="Basic and acidic residues" evidence="1">
    <location>
        <begin position="46"/>
        <end position="64"/>
    </location>
</feature>
<dbReference type="Gene3D" id="3.90.1200.10">
    <property type="match status" value="1"/>
</dbReference>
<dbReference type="OrthoDB" id="10003767at2759"/>
<sequence length="516" mass="59019">MQAIKADAGNTTQDNGLDLRLGTSFENLQLNIEIQDNQKYSTVAGEQDKRDDEDLQGEDDKPETLERHDWEVINAIPDVDFKRLLLQWEDTALDTDIEEDCHVLQHIEGAYNHIVFMYTDTQEVKQYVIKVPAIGSEARWQEGDAHNLRSECGIVEHILKCKLNVPVPEIISYDDTFFNPISAPYVLMKRLAGIPAYKMWDPTEQERDHISASRVSAETRQKRITFLRSLAKAMTGLSKLEYNMIGMPDFGGRPVLQEPEIMHSYRWTHPDNLTREDLTTENQLYKFGPFTSSKEYMTHRLDGVFPSSGLDPELYDTNKQNYLYGIRKILDIIYAHPCIAFSKKHPDDAKETFVLRHTDLDLQNILVNDEGEVTGILDWEGCMTAPRCIGYATLPVFLMADWQVGFTLQDAPCMPSWELDFYRDIYTEAIFDAGCLVADARYTRKSGMYRAIAGALDDGGDAEDLVKNVLLEIPGTRRMDLDKLIRLVGIGWEEAEEYLKIEINKVLEPEDRVLGQ</sequence>
<dbReference type="PANTHER" id="PTHR21310:SF51">
    <property type="entry name" value="AMINOGLYCOSIDE PHOSPHOTRANSFERASE DOMAIN-CONTAINING PROTEIN"/>
    <property type="match status" value="1"/>
</dbReference>
<proteinExistence type="predicted"/>
<reference evidence="3 4" key="1">
    <citation type="submission" date="2020-01" db="EMBL/GenBank/DDBJ databases">
        <authorList>
            <consortium name="DOE Joint Genome Institute"/>
            <person name="Haridas S."/>
            <person name="Albert R."/>
            <person name="Binder M."/>
            <person name="Bloem J."/>
            <person name="Labutti K."/>
            <person name="Salamov A."/>
            <person name="Andreopoulos B."/>
            <person name="Baker S.E."/>
            <person name="Barry K."/>
            <person name="Bills G."/>
            <person name="Bluhm B.H."/>
            <person name="Cannon C."/>
            <person name="Castanera R."/>
            <person name="Culley D.E."/>
            <person name="Daum C."/>
            <person name="Ezra D."/>
            <person name="Gonzalez J.B."/>
            <person name="Henrissat B."/>
            <person name="Kuo A."/>
            <person name="Liang C."/>
            <person name="Lipzen A."/>
            <person name="Lutzoni F."/>
            <person name="Magnuson J."/>
            <person name="Mondo S."/>
            <person name="Nolan M."/>
            <person name="Ohm R."/>
            <person name="Pangilinan J."/>
            <person name="Park H.-J.H."/>
            <person name="Ramirez L."/>
            <person name="Alfaro M."/>
            <person name="Sun H."/>
            <person name="Tritt A."/>
            <person name="Yoshinaga Y."/>
            <person name="Zwiers L.-H.L."/>
            <person name="Turgeon B.G."/>
            <person name="Goodwin S.B."/>
            <person name="Spatafora J.W."/>
            <person name="Crous P.W."/>
            <person name="Grigoriev I.V."/>
        </authorList>
    </citation>
    <scope>NUCLEOTIDE SEQUENCE [LARGE SCALE GENOMIC DNA]</scope>
    <source>
        <strain evidence="3 4">CBS 611.86</strain>
    </source>
</reference>
<dbReference type="AlphaFoldDB" id="A0A7C8I5C3"/>
<protein>
    <recommendedName>
        <fullName evidence="2">Aminoglycoside phosphotransferase domain-containing protein</fullName>
    </recommendedName>
</protein>
<comment type="caution">
    <text evidence="3">The sequence shown here is derived from an EMBL/GenBank/DDBJ whole genome shotgun (WGS) entry which is preliminary data.</text>
</comment>
<dbReference type="SUPFAM" id="SSF56112">
    <property type="entry name" value="Protein kinase-like (PK-like)"/>
    <property type="match status" value="1"/>
</dbReference>
<organism evidence="3 4">
    <name type="scientific">Massariosphaeria phaeospora</name>
    <dbReference type="NCBI Taxonomy" id="100035"/>
    <lineage>
        <taxon>Eukaryota</taxon>
        <taxon>Fungi</taxon>
        <taxon>Dikarya</taxon>
        <taxon>Ascomycota</taxon>
        <taxon>Pezizomycotina</taxon>
        <taxon>Dothideomycetes</taxon>
        <taxon>Pleosporomycetidae</taxon>
        <taxon>Pleosporales</taxon>
        <taxon>Pleosporales incertae sedis</taxon>
        <taxon>Massariosphaeria</taxon>
    </lineage>
</organism>
<evidence type="ECO:0000259" key="2">
    <source>
        <dbReference type="Pfam" id="PF01636"/>
    </source>
</evidence>
<dbReference type="InterPro" id="IPR051678">
    <property type="entry name" value="AGP_Transferase"/>
</dbReference>
<evidence type="ECO:0000256" key="1">
    <source>
        <dbReference type="SAM" id="MobiDB-lite"/>
    </source>
</evidence>
<dbReference type="InterPro" id="IPR011009">
    <property type="entry name" value="Kinase-like_dom_sf"/>
</dbReference>
<dbReference type="EMBL" id="JAADJZ010000018">
    <property type="protein sequence ID" value="KAF2868551.1"/>
    <property type="molecule type" value="Genomic_DNA"/>
</dbReference>
<evidence type="ECO:0000313" key="4">
    <source>
        <dbReference type="Proteomes" id="UP000481861"/>
    </source>
</evidence>